<comment type="caution">
    <text evidence="2">The sequence shown here is derived from an EMBL/GenBank/DDBJ whole genome shotgun (WGS) entry which is preliminary data.</text>
</comment>
<gene>
    <name evidence="2" type="ORF">F3Y22_tig00110339pilonHSYRG00185</name>
</gene>
<proteinExistence type="predicted"/>
<dbReference type="AlphaFoldDB" id="A0A6A3AXL8"/>
<organism evidence="2 3">
    <name type="scientific">Hibiscus syriacus</name>
    <name type="common">Rose of Sharon</name>
    <dbReference type="NCBI Taxonomy" id="106335"/>
    <lineage>
        <taxon>Eukaryota</taxon>
        <taxon>Viridiplantae</taxon>
        <taxon>Streptophyta</taxon>
        <taxon>Embryophyta</taxon>
        <taxon>Tracheophyta</taxon>
        <taxon>Spermatophyta</taxon>
        <taxon>Magnoliopsida</taxon>
        <taxon>eudicotyledons</taxon>
        <taxon>Gunneridae</taxon>
        <taxon>Pentapetalae</taxon>
        <taxon>rosids</taxon>
        <taxon>malvids</taxon>
        <taxon>Malvales</taxon>
        <taxon>Malvaceae</taxon>
        <taxon>Malvoideae</taxon>
        <taxon>Hibiscus</taxon>
    </lineage>
</organism>
<accession>A0A6A3AXL8</accession>
<evidence type="ECO:0000313" key="3">
    <source>
        <dbReference type="Proteomes" id="UP000436088"/>
    </source>
</evidence>
<dbReference type="GO" id="GO:0016301">
    <property type="term" value="F:kinase activity"/>
    <property type="evidence" value="ECO:0007669"/>
    <property type="project" value="UniProtKB-KW"/>
</dbReference>
<reference evidence="2" key="1">
    <citation type="submission" date="2019-09" db="EMBL/GenBank/DDBJ databases">
        <title>Draft genome information of white flower Hibiscus syriacus.</title>
        <authorList>
            <person name="Kim Y.-M."/>
        </authorList>
    </citation>
    <scope>NUCLEOTIDE SEQUENCE [LARGE SCALE GENOMIC DNA]</scope>
    <source>
        <strain evidence="2">YM2019G1</strain>
    </source>
</reference>
<dbReference type="EMBL" id="VEPZ02000941">
    <property type="protein sequence ID" value="KAE8708488.1"/>
    <property type="molecule type" value="Genomic_DNA"/>
</dbReference>
<feature type="region of interest" description="Disordered" evidence="1">
    <location>
        <begin position="196"/>
        <end position="224"/>
    </location>
</feature>
<evidence type="ECO:0000256" key="1">
    <source>
        <dbReference type="SAM" id="MobiDB-lite"/>
    </source>
</evidence>
<dbReference type="Proteomes" id="UP000436088">
    <property type="component" value="Unassembled WGS sequence"/>
</dbReference>
<evidence type="ECO:0000313" key="2">
    <source>
        <dbReference type="EMBL" id="KAE8708488.1"/>
    </source>
</evidence>
<sequence>MLNDKKNNVLVGIPIDSQSRELLNWAIVKVAEPGDCVVAVHVSRCSDRSLESYLEAYEGLCSLKKSVELKGLICNVRSTREVLIREAKNYASVTLVVGVGKHGALGRGFEISSFEGVQSSKDGSRTSSDDSKSEAFSVIHEGTKVSSSSYSVFAGDSMDYKPGWPLLLRGSSTTPQAKLARNISVVQWVMNLPSRSLHHSPQSSTNNEIEWSGNGNNNDTSNFSMPCELQKHLETPLRRNASDFQWFSYEVLKSATAQFSLANLIGKGGTTAFTKGSSQMAT</sequence>
<feature type="compositionally biased region" description="Polar residues" evidence="1">
    <location>
        <begin position="199"/>
        <end position="224"/>
    </location>
</feature>
<dbReference type="GO" id="GO:0016787">
    <property type="term" value="F:hydrolase activity"/>
    <property type="evidence" value="ECO:0007669"/>
    <property type="project" value="UniProtKB-KW"/>
</dbReference>
<name>A0A6A3AXL8_HIBSY</name>
<keyword evidence="3" id="KW-1185">Reference proteome</keyword>
<protein>
    <submittedName>
        <fullName evidence="2">Kinase protein with adenine nucleotide alpha hydrolases-like domain, putative isoform 4</fullName>
    </submittedName>
</protein>